<dbReference type="Pfam" id="PF23562">
    <property type="entry name" value="AMP-binding_C_3"/>
    <property type="match status" value="1"/>
</dbReference>
<evidence type="ECO:0000256" key="4">
    <source>
        <dbReference type="ARBA" id="ARBA00023098"/>
    </source>
</evidence>
<dbReference type="PANTHER" id="PTHR43272:SF32">
    <property type="entry name" value="AMP-DEPENDENT SYNTHETASE_LIGASE DOMAIN-CONTAINING PROTEIN"/>
    <property type="match status" value="1"/>
</dbReference>
<keyword evidence="3" id="KW-0276">Fatty acid metabolism</keyword>
<dbReference type="Proteomes" id="UP000179769">
    <property type="component" value="Unassembled WGS sequence"/>
</dbReference>
<evidence type="ECO:0000256" key="1">
    <source>
        <dbReference type="ARBA" id="ARBA00006432"/>
    </source>
</evidence>
<evidence type="ECO:0000313" key="8">
    <source>
        <dbReference type="Proteomes" id="UP000179769"/>
    </source>
</evidence>
<dbReference type="OrthoDB" id="9803968at2"/>
<keyword evidence="2 7" id="KW-0436">Ligase</keyword>
<feature type="domain" description="AMP-dependent synthetase/ligase" evidence="6">
    <location>
        <begin position="24"/>
        <end position="424"/>
    </location>
</feature>
<dbReference type="GO" id="GO:0016020">
    <property type="term" value="C:membrane"/>
    <property type="evidence" value="ECO:0007669"/>
    <property type="project" value="TreeGrafter"/>
</dbReference>
<dbReference type="EMBL" id="MAXA01000114">
    <property type="protein sequence ID" value="OHV36805.1"/>
    <property type="molecule type" value="Genomic_DNA"/>
</dbReference>
<dbReference type="PROSITE" id="PS00455">
    <property type="entry name" value="AMP_BINDING"/>
    <property type="match status" value="1"/>
</dbReference>
<dbReference type="GO" id="GO:0004467">
    <property type="term" value="F:long-chain fatty acid-CoA ligase activity"/>
    <property type="evidence" value="ECO:0007669"/>
    <property type="project" value="TreeGrafter"/>
</dbReference>
<dbReference type="CDD" id="cd05907">
    <property type="entry name" value="VL_LC_FACS_like"/>
    <property type="match status" value="1"/>
</dbReference>
<dbReference type="RefSeq" id="WP_071061922.1">
    <property type="nucleotide sequence ID" value="NZ_MAXA01000114.1"/>
</dbReference>
<keyword evidence="8" id="KW-1185">Reference proteome</keyword>
<accession>A0A1S1QU33</accession>
<dbReference type="SUPFAM" id="SSF56801">
    <property type="entry name" value="Acetyl-CoA synthetase-like"/>
    <property type="match status" value="1"/>
</dbReference>
<evidence type="ECO:0000256" key="5">
    <source>
        <dbReference type="ARBA" id="ARBA00032875"/>
    </source>
</evidence>
<dbReference type="AlphaFoldDB" id="A0A1S1QU33"/>
<reference evidence="8" key="1">
    <citation type="submission" date="2016-07" db="EMBL/GenBank/DDBJ databases">
        <title>Frankia sp. NRRL B-16219 Genome sequencing.</title>
        <authorList>
            <person name="Ghodhbane-Gtari F."/>
            <person name="Swanson E."/>
            <person name="Gueddou A."/>
            <person name="Louati M."/>
            <person name="Nouioui I."/>
            <person name="Hezbri K."/>
            <person name="Abebe-Akele F."/>
            <person name="Simpson S."/>
            <person name="Morris K."/>
            <person name="Thomas K."/>
            <person name="Gtari M."/>
            <person name="Tisa L.S."/>
        </authorList>
    </citation>
    <scope>NUCLEOTIDE SEQUENCE [LARGE SCALE GENOMIC DNA]</scope>
    <source>
        <strain evidence="8">NRRL B-16219</strain>
    </source>
</reference>
<sequence>MREYTSPARVTVADDMTLSDAVFANASRTPEKVIVRHKSGGQFADVTAREFRDLVVRTAAGLAARGVRPGDRVAIMSRTRYEWTVVDYAVWVAGAVTVPVYETSSASQIEWILSDSEAVLTVVETETNAALVATVRDQVPTLREVLVLDGGALDALAETGAAAGTGEEELAAARAGVTAASIATIIYTSGTTGRPKGCELAHRSLLFNAMSSAATMPDLFTEDASTLMILPLAHVLARTMQCTIINSARCIAYAPDTSTLLADLAQVRPSFLLAVPRVYEKVHAGARAKAHADGKGRIFDAAEATAIAYSEALDHGGPGFLLRARHALFDRLVYSKLRAAMGGRIDHAISGGAPLGPRLCHFYRGIGVPIFEGYGLTESTAAATVNRPDSLKIGTVGLPLPGVTIRIADDGEILIRGDLVLSGYRNDETAAKEALDADGFLRSGDLGSLDETGHLRITGRKKELLVTAGGKNIAPAPLEHRIQENPLISQAMLIGDQRPFIAALITLDPDAFASWRDAHGHPSTVTPADLATNPELLAEVQKAVDAANATVSHAESIKKFVILPNDFTVAGGELTPSLKVKRNLIMERHAAAVESIYAGARTAS</sequence>
<evidence type="ECO:0000259" key="6">
    <source>
        <dbReference type="Pfam" id="PF00501"/>
    </source>
</evidence>
<name>A0A1S1QU33_9ACTN</name>
<organism evidence="7 8">
    <name type="scientific">Parafrankia soli</name>
    <dbReference type="NCBI Taxonomy" id="2599596"/>
    <lineage>
        <taxon>Bacteria</taxon>
        <taxon>Bacillati</taxon>
        <taxon>Actinomycetota</taxon>
        <taxon>Actinomycetes</taxon>
        <taxon>Frankiales</taxon>
        <taxon>Frankiaceae</taxon>
        <taxon>Parafrankia</taxon>
    </lineage>
</organism>
<comment type="caution">
    <text evidence="7">The sequence shown here is derived from an EMBL/GenBank/DDBJ whole genome shotgun (WGS) entry which is preliminary data.</text>
</comment>
<gene>
    <name evidence="7" type="ORF">BBK14_14650</name>
</gene>
<dbReference type="InterPro" id="IPR000873">
    <property type="entry name" value="AMP-dep_synth/lig_dom"/>
</dbReference>
<keyword evidence="4" id="KW-0443">Lipid metabolism</keyword>
<proteinExistence type="inferred from homology"/>
<protein>
    <recommendedName>
        <fullName evidence="5">Acyl-CoA synthetase</fullName>
    </recommendedName>
</protein>
<dbReference type="InterPro" id="IPR042099">
    <property type="entry name" value="ANL_N_sf"/>
</dbReference>
<dbReference type="PANTHER" id="PTHR43272">
    <property type="entry name" value="LONG-CHAIN-FATTY-ACID--COA LIGASE"/>
    <property type="match status" value="1"/>
</dbReference>
<dbReference type="InterPro" id="IPR020845">
    <property type="entry name" value="AMP-binding_CS"/>
</dbReference>
<evidence type="ECO:0000256" key="2">
    <source>
        <dbReference type="ARBA" id="ARBA00022598"/>
    </source>
</evidence>
<comment type="similarity">
    <text evidence="1">Belongs to the ATP-dependent AMP-binding enzyme family.</text>
</comment>
<dbReference type="Pfam" id="PF00501">
    <property type="entry name" value="AMP-binding"/>
    <property type="match status" value="1"/>
</dbReference>
<evidence type="ECO:0000313" key="7">
    <source>
        <dbReference type="EMBL" id="OHV36805.1"/>
    </source>
</evidence>
<evidence type="ECO:0000256" key="3">
    <source>
        <dbReference type="ARBA" id="ARBA00022832"/>
    </source>
</evidence>
<dbReference type="Gene3D" id="3.40.50.12780">
    <property type="entry name" value="N-terminal domain of ligase-like"/>
    <property type="match status" value="1"/>
</dbReference>